<keyword evidence="1" id="KW-1133">Transmembrane helix</keyword>
<protein>
    <submittedName>
        <fullName evidence="2">Uncharacterized protein</fullName>
    </submittedName>
</protein>
<dbReference type="Proteomes" id="UP000518752">
    <property type="component" value="Unassembled WGS sequence"/>
</dbReference>
<reference evidence="2 3" key="1">
    <citation type="journal article" date="2020" name="ISME J.">
        <title>Uncovering the hidden diversity of litter-decomposition mechanisms in mushroom-forming fungi.</title>
        <authorList>
            <person name="Floudas D."/>
            <person name="Bentzer J."/>
            <person name="Ahren D."/>
            <person name="Johansson T."/>
            <person name="Persson P."/>
            <person name="Tunlid A."/>
        </authorList>
    </citation>
    <scope>NUCLEOTIDE SEQUENCE [LARGE SCALE GENOMIC DNA]</scope>
    <source>
        <strain evidence="2 3">CBS 406.79</strain>
    </source>
</reference>
<dbReference type="Gene3D" id="3.40.50.1240">
    <property type="entry name" value="Phosphoglycerate mutase-like"/>
    <property type="match status" value="1"/>
</dbReference>
<keyword evidence="1" id="KW-0812">Transmembrane</keyword>
<organism evidence="2 3">
    <name type="scientific">Collybiopsis confluens</name>
    <dbReference type="NCBI Taxonomy" id="2823264"/>
    <lineage>
        <taxon>Eukaryota</taxon>
        <taxon>Fungi</taxon>
        <taxon>Dikarya</taxon>
        <taxon>Basidiomycota</taxon>
        <taxon>Agaricomycotina</taxon>
        <taxon>Agaricomycetes</taxon>
        <taxon>Agaricomycetidae</taxon>
        <taxon>Agaricales</taxon>
        <taxon>Marasmiineae</taxon>
        <taxon>Omphalotaceae</taxon>
        <taxon>Collybiopsis</taxon>
    </lineage>
</organism>
<feature type="transmembrane region" description="Helical" evidence="1">
    <location>
        <begin position="142"/>
        <end position="162"/>
    </location>
</feature>
<comment type="caution">
    <text evidence="2">The sequence shown here is derived from an EMBL/GenBank/DDBJ whole genome shotgun (WGS) entry which is preliminary data.</text>
</comment>
<dbReference type="OrthoDB" id="354304at2759"/>
<accession>A0A8H5HV82</accession>
<dbReference type="InterPro" id="IPR029033">
    <property type="entry name" value="His_PPase_superfam"/>
</dbReference>
<proteinExistence type="predicted"/>
<sequence length="170" mass="17884">MSAYPNSSSHLQRAVSTAKTISCANVSHPPIWIDRTVEEQLTGALAPTLFIEGRTKEGSVALGRVLVDGKMPRDHVPPEGGESLDMVAQRTKVFIGHLINTCGGGYGLSSTTSSTSCVLDKFDSSFFQVTDCLRGSSRAFSLSVDACIVLVGTALAISLPLLSASGLLRV</sequence>
<evidence type="ECO:0000313" key="2">
    <source>
        <dbReference type="EMBL" id="KAF5389936.1"/>
    </source>
</evidence>
<keyword evidence="3" id="KW-1185">Reference proteome</keyword>
<dbReference type="AlphaFoldDB" id="A0A8H5HV82"/>
<evidence type="ECO:0000313" key="3">
    <source>
        <dbReference type="Proteomes" id="UP000518752"/>
    </source>
</evidence>
<keyword evidence="1" id="KW-0472">Membrane</keyword>
<dbReference type="EMBL" id="JAACJN010000019">
    <property type="protein sequence ID" value="KAF5389936.1"/>
    <property type="molecule type" value="Genomic_DNA"/>
</dbReference>
<evidence type="ECO:0000256" key="1">
    <source>
        <dbReference type="SAM" id="Phobius"/>
    </source>
</evidence>
<dbReference type="SUPFAM" id="SSF53254">
    <property type="entry name" value="Phosphoglycerate mutase-like"/>
    <property type="match status" value="1"/>
</dbReference>
<name>A0A8H5HV82_9AGAR</name>
<gene>
    <name evidence="2" type="ORF">D9757_003606</name>
</gene>